<dbReference type="PANTHER" id="PTHR45527:SF1">
    <property type="entry name" value="FATTY ACID SYNTHASE"/>
    <property type="match status" value="1"/>
</dbReference>
<reference evidence="2" key="1">
    <citation type="journal article" date="2020" name="Fungal Divers.">
        <title>Resolving the Mortierellaceae phylogeny through synthesis of multi-gene phylogenetics and phylogenomics.</title>
        <authorList>
            <person name="Vandepol N."/>
            <person name="Liber J."/>
            <person name="Desiro A."/>
            <person name="Na H."/>
            <person name="Kennedy M."/>
            <person name="Barry K."/>
            <person name="Grigoriev I.V."/>
            <person name="Miller A.N."/>
            <person name="O'Donnell K."/>
            <person name="Stajich J.E."/>
            <person name="Bonito G."/>
        </authorList>
    </citation>
    <scope>NUCLEOTIDE SEQUENCE</scope>
    <source>
        <strain evidence="2">MES-2147</strain>
    </source>
</reference>
<dbReference type="GO" id="GO:0044550">
    <property type="term" value="P:secondary metabolite biosynthetic process"/>
    <property type="evidence" value="ECO:0007669"/>
    <property type="project" value="TreeGrafter"/>
</dbReference>
<dbReference type="Pfam" id="PF00501">
    <property type="entry name" value="AMP-binding"/>
    <property type="match status" value="1"/>
</dbReference>
<comment type="caution">
    <text evidence="2">The sequence shown here is derived from an EMBL/GenBank/DDBJ whole genome shotgun (WGS) entry which is preliminary data.</text>
</comment>
<dbReference type="InterPro" id="IPR020845">
    <property type="entry name" value="AMP-binding_CS"/>
</dbReference>
<dbReference type="Gene3D" id="3.40.50.980">
    <property type="match status" value="2"/>
</dbReference>
<dbReference type="InterPro" id="IPR020459">
    <property type="entry name" value="AMP-binding"/>
</dbReference>
<dbReference type="InterPro" id="IPR000873">
    <property type="entry name" value="AMP-dep_synth/lig_dom"/>
</dbReference>
<evidence type="ECO:0000313" key="3">
    <source>
        <dbReference type="Proteomes" id="UP000749646"/>
    </source>
</evidence>
<dbReference type="PANTHER" id="PTHR45527">
    <property type="entry name" value="NONRIBOSOMAL PEPTIDE SYNTHETASE"/>
    <property type="match status" value="1"/>
</dbReference>
<dbReference type="GO" id="GO:0031177">
    <property type="term" value="F:phosphopantetheine binding"/>
    <property type="evidence" value="ECO:0007669"/>
    <property type="project" value="TreeGrafter"/>
</dbReference>
<gene>
    <name evidence="2" type="ORF">BGZ65_000958</name>
</gene>
<dbReference type="PRINTS" id="PR00154">
    <property type="entry name" value="AMPBINDING"/>
</dbReference>
<accession>A0A9P6MC87</accession>
<dbReference type="Proteomes" id="UP000749646">
    <property type="component" value="Unassembled WGS sequence"/>
</dbReference>
<name>A0A9P6MC87_9FUNG</name>
<organism evidence="2 3">
    <name type="scientific">Modicella reniformis</name>
    <dbReference type="NCBI Taxonomy" id="1440133"/>
    <lineage>
        <taxon>Eukaryota</taxon>
        <taxon>Fungi</taxon>
        <taxon>Fungi incertae sedis</taxon>
        <taxon>Mucoromycota</taxon>
        <taxon>Mortierellomycotina</taxon>
        <taxon>Mortierellomycetes</taxon>
        <taxon>Mortierellales</taxon>
        <taxon>Mortierellaceae</taxon>
        <taxon>Modicella</taxon>
    </lineage>
</organism>
<evidence type="ECO:0000313" key="2">
    <source>
        <dbReference type="EMBL" id="KAF9990582.1"/>
    </source>
</evidence>
<dbReference type="GO" id="GO:0043041">
    <property type="term" value="P:amino acid activation for nonribosomal peptide biosynthetic process"/>
    <property type="evidence" value="ECO:0007669"/>
    <property type="project" value="TreeGrafter"/>
</dbReference>
<evidence type="ECO:0000259" key="1">
    <source>
        <dbReference type="Pfam" id="PF00501"/>
    </source>
</evidence>
<proteinExistence type="predicted"/>
<dbReference type="AlphaFoldDB" id="A0A9P6MC87"/>
<dbReference type="GO" id="GO:0005737">
    <property type="term" value="C:cytoplasm"/>
    <property type="evidence" value="ECO:0007669"/>
    <property type="project" value="TreeGrafter"/>
</dbReference>
<dbReference type="SUPFAM" id="SSF56801">
    <property type="entry name" value="Acetyl-CoA synthetase-like"/>
    <property type="match status" value="1"/>
</dbReference>
<feature type="domain" description="AMP-dependent synthetase/ligase" evidence="1">
    <location>
        <begin position="22"/>
        <end position="133"/>
    </location>
</feature>
<feature type="non-terminal residue" evidence="2">
    <location>
        <position position="151"/>
    </location>
</feature>
<keyword evidence="3" id="KW-1185">Reference proteome</keyword>
<dbReference type="PROSITE" id="PS00455">
    <property type="entry name" value="AMP_BINDING"/>
    <property type="match status" value="1"/>
</dbReference>
<protein>
    <recommendedName>
        <fullName evidence="1">AMP-dependent synthetase/ligase domain-containing protein</fullName>
    </recommendedName>
</protein>
<dbReference type="OrthoDB" id="4851581at2759"/>
<dbReference type="EMBL" id="JAAAHW010002931">
    <property type="protein sequence ID" value="KAF9990582.1"/>
    <property type="molecule type" value="Genomic_DNA"/>
</dbReference>
<sequence>HGDDTPIVLIDINEQRLSPHTNPEVPGLTSGHLAYVTYTSGSTGRPKGVMIEHQGVVNLAYFRPSDFNVVESSRVLQFTTLSFDLSVSEILMALYSGASLYLLQDHIRTDPAQLWDFLAMHFITHVTVSPSLISSNTDLVPLETPITFIMG</sequence>
<feature type="non-terminal residue" evidence="2">
    <location>
        <position position="1"/>
    </location>
</feature>